<keyword evidence="3" id="KW-1185">Reference proteome</keyword>
<protein>
    <submittedName>
        <fullName evidence="2">Uncharacterized protein</fullName>
    </submittedName>
</protein>
<dbReference type="Proteomes" id="UP001500729">
    <property type="component" value="Unassembled WGS sequence"/>
</dbReference>
<reference evidence="2 3" key="1">
    <citation type="journal article" date="2019" name="Int. J. Syst. Evol. Microbiol.">
        <title>The Global Catalogue of Microorganisms (GCM) 10K type strain sequencing project: providing services to taxonomists for standard genome sequencing and annotation.</title>
        <authorList>
            <consortium name="The Broad Institute Genomics Platform"/>
            <consortium name="The Broad Institute Genome Sequencing Center for Infectious Disease"/>
            <person name="Wu L."/>
            <person name="Ma J."/>
        </authorList>
    </citation>
    <scope>NUCLEOTIDE SEQUENCE [LARGE SCALE GENOMIC DNA]</scope>
    <source>
        <strain evidence="2 3">JCM 10303</strain>
    </source>
</reference>
<gene>
    <name evidence="2" type="ORF">GCM10009533_54600</name>
</gene>
<keyword evidence="1" id="KW-0812">Transmembrane</keyword>
<dbReference type="RefSeq" id="WP_009948932.1">
    <property type="nucleotide sequence ID" value="NZ_BAAAGS010000047.1"/>
</dbReference>
<keyword evidence="1" id="KW-0472">Membrane</keyword>
<name>A0ABN1DPR9_SACER</name>
<organism evidence="2 3">
    <name type="scientific">Saccharopolyspora erythraea</name>
    <name type="common">Streptomyces erythraeus</name>
    <dbReference type="NCBI Taxonomy" id="1836"/>
    <lineage>
        <taxon>Bacteria</taxon>
        <taxon>Bacillati</taxon>
        <taxon>Actinomycetota</taxon>
        <taxon>Actinomycetes</taxon>
        <taxon>Pseudonocardiales</taxon>
        <taxon>Pseudonocardiaceae</taxon>
        <taxon>Saccharopolyspora</taxon>
    </lineage>
</organism>
<evidence type="ECO:0000256" key="1">
    <source>
        <dbReference type="SAM" id="Phobius"/>
    </source>
</evidence>
<dbReference type="EMBL" id="BAAAGS010000047">
    <property type="protein sequence ID" value="GAA0549047.1"/>
    <property type="molecule type" value="Genomic_DNA"/>
</dbReference>
<sequence>MLDKHERHMLHEAEHEIDAAGPQRNRMWAVVAPLLLLVALLLDLGFPGSASIVAVVAAFVWLIRV</sequence>
<proteinExistence type="predicted"/>
<accession>A0ABN1DPR9</accession>
<feature type="transmembrane region" description="Helical" evidence="1">
    <location>
        <begin position="34"/>
        <end position="63"/>
    </location>
</feature>
<comment type="caution">
    <text evidence="2">The sequence shown here is derived from an EMBL/GenBank/DDBJ whole genome shotgun (WGS) entry which is preliminary data.</text>
</comment>
<evidence type="ECO:0000313" key="3">
    <source>
        <dbReference type="Proteomes" id="UP001500729"/>
    </source>
</evidence>
<evidence type="ECO:0000313" key="2">
    <source>
        <dbReference type="EMBL" id="GAA0549047.1"/>
    </source>
</evidence>
<keyword evidence="1" id="KW-1133">Transmembrane helix</keyword>